<name>A0A840P285_9ACTN</name>
<accession>A0A840P285</accession>
<proteinExistence type="predicted"/>
<dbReference type="InterPro" id="IPR036291">
    <property type="entry name" value="NAD(P)-bd_dom_sf"/>
</dbReference>
<evidence type="ECO:0000256" key="1">
    <source>
        <dbReference type="ARBA" id="ARBA00023002"/>
    </source>
</evidence>
<dbReference type="PRINTS" id="PR00081">
    <property type="entry name" value="GDHRDH"/>
</dbReference>
<evidence type="ECO:0000313" key="2">
    <source>
        <dbReference type="EMBL" id="MBB5132043.1"/>
    </source>
</evidence>
<dbReference type="EMBL" id="JACHGN010000003">
    <property type="protein sequence ID" value="MBB5132043.1"/>
    <property type="molecule type" value="Genomic_DNA"/>
</dbReference>
<dbReference type="InterPro" id="IPR002347">
    <property type="entry name" value="SDR_fam"/>
</dbReference>
<dbReference type="GO" id="GO:0016491">
    <property type="term" value="F:oxidoreductase activity"/>
    <property type="evidence" value="ECO:0007669"/>
    <property type="project" value="UniProtKB-KW"/>
</dbReference>
<protein>
    <submittedName>
        <fullName evidence="2">NAD(P)-dependent dehydrogenase (Short-subunit alcohol dehydrogenase family)</fullName>
    </submittedName>
</protein>
<comment type="caution">
    <text evidence="2">The sequence shown here is derived from an EMBL/GenBank/DDBJ whole genome shotgun (WGS) entry which is preliminary data.</text>
</comment>
<dbReference type="NCBIfam" id="NF004846">
    <property type="entry name" value="PRK06197.1"/>
    <property type="match status" value="1"/>
</dbReference>
<dbReference type="PANTHER" id="PTHR43157">
    <property type="entry name" value="PHOSPHATIDYLINOSITOL-GLYCAN BIOSYNTHESIS CLASS F PROTEIN-RELATED"/>
    <property type="match status" value="1"/>
</dbReference>
<dbReference type="AlphaFoldDB" id="A0A840P285"/>
<organism evidence="2 3">
    <name type="scientific">Thermocatellispora tengchongensis</name>
    <dbReference type="NCBI Taxonomy" id="1073253"/>
    <lineage>
        <taxon>Bacteria</taxon>
        <taxon>Bacillati</taxon>
        <taxon>Actinomycetota</taxon>
        <taxon>Actinomycetes</taxon>
        <taxon>Streptosporangiales</taxon>
        <taxon>Streptosporangiaceae</taxon>
        <taxon>Thermocatellispora</taxon>
    </lineage>
</organism>
<dbReference type="Proteomes" id="UP000578449">
    <property type="component" value="Unassembled WGS sequence"/>
</dbReference>
<dbReference type="PANTHER" id="PTHR43157:SF31">
    <property type="entry name" value="PHOSPHATIDYLINOSITOL-GLYCAN BIOSYNTHESIS CLASS F PROTEIN"/>
    <property type="match status" value="1"/>
</dbReference>
<gene>
    <name evidence="2" type="ORF">HNP84_001756</name>
</gene>
<dbReference type="RefSeq" id="WP_185048833.1">
    <property type="nucleotide sequence ID" value="NZ_BAABIX010000027.1"/>
</dbReference>
<dbReference type="Pfam" id="PF00106">
    <property type="entry name" value="adh_short"/>
    <property type="match status" value="1"/>
</dbReference>
<dbReference type="Gene3D" id="3.40.50.720">
    <property type="entry name" value="NAD(P)-binding Rossmann-like Domain"/>
    <property type="match status" value="1"/>
</dbReference>
<keyword evidence="3" id="KW-1185">Reference proteome</keyword>
<reference evidence="2 3" key="1">
    <citation type="submission" date="2020-08" db="EMBL/GenBank/DDBJ databases">
        <title>Genomic Encyclopedia of Type Strains, Phase IV (KMG-IV): sequencing the most valuable type-strain genomes for metagenomic binning, comparative biology and taxonomic classification.</title>
        <authorList>
            <person name="Goeker M."/>
        </authorList>
    </citation>
    <scope>NUCLEOTIDE SEQUENCE [LARGE SCALE GENOMIC DNA]</scope>
    <source>
        <strain evidence="2 3">DSM 45615</strain>
    </source>
</reference>
<sequence length="295" mass="31152">MASWTARDIPDLTGTHAVVTGANSGLGVPTALELTRHGASVVMAARDPAKGRAAVREVRERVPGAEVEYGRLDLADLGSVREFADSVTRPLGILVNNAGIAVSARRRTTADGFELLFGVNHLGHFALTGLLLPRLLAHPGARVVTVSSDQHAAGRIDFDDLGMERSYAATRAYARSKLANLMFALELNRRAEAAGADLRSLATHPGFTATNIARVGPLTRPLAALLRLIAQPTEVGALTSLYAATSPDAHGGDFIGPGLRPLQPSPRAYDPEAARRLWQVSADLTGVSFPALTPH</sequence>
<keyword evidence="1" id="KW-0560">Oxidoreductase</keyword>
<dbReference type="SUPFAM" id="SSF51735">
    <property type="entry name" value="NAD(P)-binding Rossmann-fold domains"/>
    <property type="match status" value="1"/>
</dbReference>
<evidence type="ECO:0000313" key="3">
    <source>
        <dbReference type="Proteomes" id="UP000578449"/>
    </source>
</evidence>